<dbReference type="Pfam" id="PF05119">
    <property type="entry name" value="Terminase_4"/>
    <property type="match status" value="1"/>
</dbReference>
<evidence type="ECO:0000313" key="1">
    <source>
        <dbReference type="EMBL" id="RGQ06508.1"/>
    </source>
</evidence>
<dbReference type="Proteomes" id="UP000283585">
    <property type="component" value="Unassembled WGS sequence"/>
</dbReference>
<gene>
    <name evidence="1" type="ORF">DWZ12_04790</name>
</gene>
<organism evidence="1 2">
    <name type="scientific">Blautia obeum</name>
    <dbReference type="NCBI Taxonomy" id="40520"/>
    <lineage>
        <taxon>Bacteria</taxon>
        <taxon>Bacillati</taxon>
        <taxon>Bacillota</taxon>
        <taxon>Clostridia</taxon>
        <taxon>Lachnospirales</taxon>
        <taxon>Lachnospiraceae</taxon>
        <taxon>Blautia</taxon>
    </lineage>
</organism>
<accession>A0A411ZUN1</accession>
<evidence type="ECO:0008006" key="3">
    <source>
        <dbReference type="Google" id="ProtNLM"/>
    </source>
</evidence>
<dbReference type="EMBL" id="QRSS01000004">
    <property type="protein sequence ID" value="RGQ06508.1"/>
    <property type="molecule type" value="Genomic_DNA"/>
</dbReference>
<sequence length="176" mass="19584">MKPGRRCPCAKFQTEFFLGGEAVLGVRKPMALHTGHHTKEELATMEKENEAATSSRTFLTARPPKELIDKRARDIWKEQCEILKDMDIIGDLDAFALVGFANSKSLYEKASKELSTQPLCVEGKANPLINIQIKYANEMRAFASKAGISVDTRLKYGALHVQENPDDGIDERFGGI</sequence>
<dbReference type="InterPro" id="IPR006448">
    <property type="entry name" value="Phage_term_ssu_P27"/>
</dbReference>
<proteinExistence type="predicted"/>
<name>A0A411ZUN1_9FIRM</name>
<reference evidence="1 2" key="1">
    <citation type="submission" date="2018-08" db="EMBL/GenBank/DDBJ databases">
        <title>A genome reference for cultivated species of the human gut microbiota.</title>
        <authorList>
            <person name="Zou Y."/>
            <person name="Xue W."/>
            <person name="Luo G."/>
        </authorList>
    </citation>
    <scope>NUCLEOTIDE SEQUENCE [LARGE SCALE GENOMIC DNA]</scope>
    <source>
        <strain evidence="1 2">AF29-2BH</strain>
    </source>
</reference>
<comment type="caution">
    <text evidence="1">The sequence shown here is derived from an EMBL/GenBank/DDBJ whole genome shotgun (WGS) entry which is preliminary data.</text>
</comment>
<evidence type="ECO:0000313" key="2">
    <source>
        <dbReference type="Proteomes" id="UP000283585"/>
    </source>
</evidence>
<protein>
    <recommendedName>
        <fullName evidence="3">Phage terminase small subunit P27 family</fullName>
    </recommendedName>
</protein>
<dbReference type="AlphaFoldDB" id="A0A411ZUN1"/>